<dbReference type="InterPro" id="IPR013087">
    <property type="entry name" value="Znf_C2H2_type"/>
</dbReference>
<dbReference type="GO" id="GO:0008270">
    <property type="term" value="F:zinc ion binding"/>
    <property type="evidence" value="ECO:0007669"/>
    <property type="project" value="UniProtKB-KW"/>
</dbReference>
<dbReference type="OrthoDB" id="3280996at2759"/>
<sequence length="171" mass="19492">MKTNHIITFTSPLNQRATDLMPSSTYSSQAHLGGAAQVGCFYILKLTDLTLAWTEQPPIAWFEVPRGRLNKAEVDQLVANFKAGPGRNAKEARCSWCYHEGKTKHWDTRPANLRRHLYAHFEIKCYGCLLCDAQFTTRDQAVVHGKDHHTADKSRELGRTFVYPLFPEQTE</sequence>
<dbReference type="Gene3D" id="3.30.160.60">
    <property type="entry name" value="Classic Zinc Finger"/>
    <property type="match status" value="1"/>
</dbReference>
<protein>
    <recommendedName>
        <fullName evidence="2">C2H2-type domain-containing protein</fullName>
    </recommendedName>
</protein>
<reference evidence="3 4" key="1">
    <citation type="submission" date="2014-11" db="EMBL/GenBank/DDBJ databases">
        <authorList>
            <person name="Wibberg Daniel"/>
        </authorList>
    </citation>
    <scope>NUCLEOTIDE SEQUENCE [LARGE SCALE GENOMIC DNA]</scope>
    <source>
        <strain evidence="3">Rhizoctonia solani AG1-IB 7/3/14</strain>
    </source>
</reference>
<evidence type="ECO:0000313" key="3">
    <source>
        <dbReference type="EMBL" id="CEL61556.1"/>
    </source>
</evidence>
<evidence type="ECO:0000259" key="2">
    <source>
        <dbReference type="PROSITE" id="PS50157"/>
    </source>
</evidence>
<keyword evidence="1" id="KW-0479">Metal-binding</keyword>
<dbReference type="InterPro" id="IPR036236">
    <property type="entry name" value="Znf_C2H2_sf"/>
</dbReference>
<gene>
    <name evidence="3" type="ORF">RSOLAG1IB_10119</name>
</gene>
<accession>A0A0B7FUF6</accession>
<dbReference type="PROSITE" id="PS00028">
    <property type="entry name" value="ZINC_FINGER_C2H2_1"/>
    <property type="match status" value="1"/>
</dbReference>
<keyword evidence="1" id="KW-0863">Zinc-finger</keyword>
<evidence type="ECO:0000313" key="4">
    <source>
        <dbReference type="Proteomes" id="UP000059188"/>
    </source>
</evidence>
<feature type="domain" description="C2H2-type" evidence="2">
    <location>
        <begin position="126"/>
        <end position="154"/>
    </location>
</feature>
<dbReference type="EMBL" id="LN679158">
    <property type="protein sequence ID" value="CEL61556.1"/>
    <property type="molecule type" value="Genomic_DNA"/>
</dbReference>
<keyword evidence="4" id="KW-1185">Reference proteome</keyword>
<evidence type="ECO:0000256" key="1">
    <source>
        <dbReference type="PROSITE-ProRule" id="PRU00042"/>
    </source>
</evidence>
<name>A0A0B7FUF6_THACB</name>
<proteinExistence type="predicted"/>
<keyword evidence="1" id="KW-0862">Zinc</keyword>
<dbReference type="AlphaFoldDB" id="A0A0B7FUF6"/>
<dbReference type="Proteomes" id="UP000059188">
    <property type="component" value="Unassembled WGS sequence"/>
</dbReference>
<dbReference type="SUPFAM" id="SSF57667">
    <property type="entry name" value="beta-beta-alpha zinc fingers"/>
    <property type="match status" value="1"/>
</dbReference>
<dbReference type="PROSITE" id="PS50157">
    <property type="entry name" value="ZINC_FINGER_C2H2_2"/>
    <property type="match status" value="1"/>
</dbReference>
<organism evidence="3 4">
    <name type="scientific">Thanatephorus cucumeris (strain AG1-IB / isolate 7/3/14)</name>
    <name type="common">Lettuce bottom rot fungus</name>
    <name type="synonym">Rhizoctonia solani</name>
    <dbReference type="NCBI Taxonomy" id="1108050"/>
    <lineage>
        <taxon>Eukaryota</taxon>
        <taxon>Fungi</taxon>
        <taxon>Dikarya</taxon>
        <taxon>Basidiomycota</taxon>
        <taxon>Agaricomycotina</taxon>
        <taxon>Agaricomycetes</taxon>
        <taxon>Cantharellales</taxon>
        <taxon>Ceratobasidiaceae</taxon>
        <taxon>Rhizoctonia</taxon>
        <taxon>Rhizoctonia solani AG-1</taxon>
    </lineage>
</organism>